<dbReference type="PANTHER" id="PTHR20859:SF86">
    <property type="entry name" value="INTERLEUKIN-20 RECEPTOR SUBUNIT ALPHA"/>
    <property type="match status" value="1"/>
</dbReference>
<dbReference type="InterPro" id="IPR003961">
    <property type="entry name" value="FN3_dom"/>
</dbReference>
<feature type="compositionally biased region" description="Polar residues" evidence="5">
    <location>
        <begin position="342"/>
        <end position="359"/>
    </location>
</feature>
<dbReference type="InterPro" id="IPR036116">
    <property type="entry name" value="FN3_sf"/>
</dbReference>
<feature type="region of interest" description="Disordered" evidence="5">
    <location>
        <begin position="281"/>
        <end position="301"/>
    </location>
</feature>
<feature type="domain" description="Interferon/interleukin receptor" evidence="8">
    <location>
        <begin position="104"/>
        <end position="208"/>
    </location>
</feature>
<evidence type="ECO:0000259" key="7">
    <source>
        <dbReference type="Pfam" id="PF01108"/>
    </source>
</evidence>
<reference evidence="9 10" key="1">
    <citation type="submission" date="2019-09" db="EMBL/GenBank/DDBJ databases">
        <title>Bird 10,000 Genomes (B10K) Project - Family phase.</title>
        <authorList>
            <person name="Zhang G."/>
        </authorList>
    </citation>
    <scope>NUCLEOTIDE SEQUENCE [LARGE SCALE GENOMIC DNA]</scope>
    <source>
        <strain evidence="9">B10K-DU-001-04</strain>
        <tissue evidence="9">Muscle</tissue>
    </source>
</reference>
<dbReference type="EMBL" id="VWZE01019162">
    <property type="protein sequence ID" value="NXF94873.1"/>
    <property type="molecule type" value="Genomic_DNA"/>
</dbReference>
<organism evidence="9 10">
    <name type="scientific">Eubucco bourcierii</name>
    <name type="common">red-headed barbet</name>
    <dbReference type="NCBI Taxonomy" id="91767"/>
    <lineage>
        <taxon>Eukaryota</taxon>
        <taxon>Metazoa</taxon>
        <taxon>Chordata</taxon>
        <taxon>Craniata</taxon>
        <taxon>Vertebrata</taxon>
        <taxon>Euteleostomi</taxon>
        <taxon>Archelosauria</taxon>
        <taxon>Archosauria</taxon>
        <taxon>Dinosauria</taxon>
        <taxon>Saurischia</taxon>
        <taxon>Theropoda</taxon>
        <taxon>Coelurosauria</taxon>
        <taxon>Aves</taxon>
        <taxon>Neognathae</taxon>
        <taxon>Neoaves</taxon>
        <taxon>Telluraves</taxon>
        <taxon>Coraciimorphae</taxon>
        <taxon>Piciformes</taxon>
        <taxon>Ramphastidae</taxon>
        <taxon>Eubucco</taxon>
    </lineage>
</organism>
<evidence type="ECO:0000256" key="4">
    <source>
        <dbReference type="ARBA" id="ARBA00023170"/>
    </source>
</evidence>
<feature type="non-terminal residue" evidence="9">
    <location>
        <position position="519"/>
    </location>
</feature>
<evidence type="ECO:0000256" key="1">
    <source>
        <dbReference type="ARBA" id="ARBA00005399"/>
    </source>
</evidence>
<dbReference type="GO" id="GO:0005886">
    <property type="term" value="C:plasma membrane"/>
    <property type="evidence" value="ECO:0007669"/>
    <property type="project" value="TreeGrafter"/>
</dbReference>
<proteinExistence type="inferred from homology"/>
<feature type="transmembrane region" description="Helical" evidence="6">
    <location>
        <begin position="221"/>
        <end position="242"/>
    </location>
</feature>
<comment type="similarity">
    <text evidence="1">Belongs to the type II cytokine receptor family.</text>
</comment>
<keyword evidence="6" id="KW-0472">Membrane</keyword>
<name>A0A7K8XU32_9PICI</name>
<dbReference type="Gene3D" id="2.60.40.10">
    <property type="entry name" value="Immunoglobulins"/>
    <property type="match status" value="2"/>
</dbReference>
<dbReference type="AlphaFoldDB" id="A0A7K8XU32"/>
<dbReference type="PANTHER" id="PTHR20859">
    <property type="entry name" value="INTERFERON/INTERLEUKIN RECEPTOR"/>
    <property type="match status" value="1"/>
</dbReference>
<dbReference type="InterPro" id="IPR013783">
    <property type="entry name" value="Ig-like_fold"/>
</dbReference>
<dbReference type="GO" id="GO:0042015">
    <property type="term" value="F:interleukin-20 binding"/>
    <property type="evidence" value="ECO:0007669"/>
    <property type="project" value="TreeGrafter"/>
</dbReference>
<evidence type="ECO:0000256" key="2">
    <source>
        <dbReference type="ARBA" id="ARBA00022729"/>
    </source>
</evidence>
<dbReference type="OrthoDB" id="9909056at2759"/>
<feature type="domain" description="Fibronectin type-III" evidence="7">
    <location>
        <begin position="5"/>
        <end position="92"/>
    </location>
</feature>
<evidence type="ECO:0000256" key="6">
    <source>
        <dbReference type="SAM" id="Phobius"/>
    </source>
</evidence>
<keyword evidence="4" id="KW-0675">Receptor</keyword>
<evidence type="ECO:0000313" key="10">
    <source>
        <dbReference type="Proteomes" id="UP000583613"/>
    </source>
</evidence>
<keyword evidence="2" id="KW-0732">Signal</keyword>
<dbReference type="Pfam" id="PF01108">
    <property type="entry name" value="Tissue_fac"/>
    <property type="match status" value="1"/>
</dbReference>
<dbReference type="InterPro" id="IPR050650">
    <property type="entry name" value="Type-II_Cytokine-TF_Rcpt"/>
</dbReference>
<gene>
    <name evidence="9" type="primary">Il20ra</name>
    <name evidence="9" type="ORF">EUBBOU_R02395</name>
</gene>
<dbReference type="CDD" id="cd00063">
    <property type="entry name" value="FN3"/>
    <property type="match status" value="1"/>
</dbReference>
<dbReference type="Pfam" id="PF09294">
    <property type="entry name" value="Interfer-bind"/>
    <property type="match status" value="1"/>
</dbReference>
<evidence type="ECO:0000259" key="8">
    <source>
        <dbReference type="Pfam" id="PF09294"/>
    </source>
</evidence>
<keyword evidence="6" id="KW-0812">Transmembrane</keyword>
<evidence type="ECO:0000256" key="3">
    <source>
        <dbReference type="ARBA" id="ARBA00023157"/>
    </source>
</evidence>
<dbReference type="InterPro" id="IPR015373">
    <property type="entry name" value="Interferon/interleukin_rcp_dom"/>
</dbReference>
<feature type="non-terminal residue" evidence="9">
    <location>
        <position position="1"/>
    </location>
</feature>
<sequence length="519" mass="59015">GELYCSLPNPRNVHFESVNMKNVLHWSAPEGMGDGVLYKVKYSVYGVGKWIRKPECRNTNRTWCDLSSETSDYEEQYYASVKAFLNGRCSDWVETARFNPLTDTKIDPPMVSVSSTEKSIAIILTAPEKWKRSPERESVSLLQVYPGLQYNVSVLNKKTKKRWFFSINNNTLLVPWLEPGTAYCVSAQIHVPTPLLHSGFSKEYCISTLKDKTAGETATVLFGYILPVMLTVLFISMACYCVHRYIHVIKQKHPTNLVWHYTDKCNEMVFIPHEKINPITVNADEEKPSRDSNSLSEGRGPHYCNVYSGTEGEDLPPKEVLGTKHLLGVSHQMDILAGGSQSGNWPSYGQPETKNTSRQKNSETVEYEHDVRAEDFSPSQKLEENTSTLRGLLGEPQVTLGDLVNMKTGQPYCPQLEVRALDPCLGQKIEELNLRMLDASREQTILVDWDPQTGRLYIPTLSSIENQVSEGVFKSDDPDKEGILFGLYEKEMFDESSEDQEMYFLQFKEQWGLHVEMED</sequence>
<keyword evidence="10" id="KW-1185">Reference proteome</keyword>
<protein>
    <submittedName>
        <fullName evidence="9">I20RA protein</fullName>
    </submittedName>
</protein>
<dbReference type="Proteomes" id="UP000583613">
    <property type="component" value="Unassembled WGS sequence"/>
</dbReference>
<feature type="region of interest" description="Disordered" evidence="5">
    <location>
        <begin position="338"/>
        <end position="363"/>
    </location>
</feature>
<evidence type="ECO:0000313" key="9">
    <source>
        <dbReference type="EMBL" id="NXF94873.1"/>
    </source>
</evidence>
<comment type="caution">
    <text evidence="9">The sequence shown here is derived from an EMBL/GenBank/DDBJ whole genome shotgun (WGS) entry which is preliminary data.</text>
</comment>
<dbReference type="GO" id="GO:0004896">
    <property type="term" value="F:cytokine receptor activity"/>
    <property type="evidence" value="ECO:0007669"/>
    <property type="project" value="TreeGrafter"/>
</dbReference>
<accession>A0A7K8XU32</accession>
<keyword evidence="3" id="KW-1015">Disulfide bond</keyword>
<dbReference type="FunFam" id="2.60.40.10:FF:000348">
    <property type="entry name" value="Interleukin 20 receptor subunit alpha"/>
    <property type="match status" value="1"/>
</dbReference>
<keyword evidence="6" id="KW-1133">Transmembrane helix</keyword>
<dbReference type="SUPFAM" id="SSF49265">
    <property type="entry name" value="Fibronectin type III"/>
    <property type="match status" value="2"/>
</dbReference>
<evidence type="ECO:0000256" key="5">
    <source>
        <dbReference type="SAM" id="MobiDB-lite"/>
    </source>
</evidence>